<organism evidence="4">
    <name type="scientific">Papilio xuthus</name>
    <name type="common">Asian swallowtail butterfly</name>
    <dbReference type="NCBI Taxonomy" id="66420"/>
    <lineage>
        <taxon>Eukaryota</taxon>
        <taxon>Metazoa</taxon>
        <taxon>Ecdysozoa</taxon>
        <taxon>Arthropoda</taxon>
        <taxon>Hexapoda</taxon>
        <taxon>Insecta</taxon>
        <taxon>Pterygota</taxon>
        <taxon>Neoptera</taxon>
        <taxon>Endopterygota</taxon>
        <taxon>Lepidoptera</taxon>
        <taxon>Glossata</taxon>
        <taxon>Ditrysia</taxon>
        <taxon>Papilionoidea</taxon>
        <taxon>Papilionidae</taxon>
        <taxon>Papilioninae</taxon>
        <taxon>Papilio</taxon>
    </lineage>
</organism>
<feature type="compositionally biased region" description="Polar residues" evidence="1">
    <location>
        <begin position="332"/>
        <end position="344"/>
    </location>
</feature>
<reference evidence="4" key="1">
    <citation type="submission" date="2025-08" db="UniProtKB">
        <authorList>
            <consortium name="RefSeq"/>
        </authorList>
    </citation>
    <scope>IDENTIFICATION</scope>
</reference>
<dbReference type="AlphaFoldDB" id="A0AAJ6ZTQ7"/>
<evidence type="ECO:0000256" key="2">
    <source>
        <dbReference type="SAM" id="Phobius"/>
    </source>
</evidence>
<dbReference type="GO" id="GO:0008474">
    <property type="term" value="F:palmitoyl-(protein) hydrolase activity"/>
    <property type="evidence" value="ECO:0007669"/>
    <property type="project" value="TreeGrafter"/>
</dbReference>
<evidence type="ECO:0000259" key="3">
    <source>
        <dbReference type="Pfam" id="PF12146"/>
    </source>
</evidence>
<name>A0AAJ6ZTQ7_PAPXU</name>
<dbReference type="Pfam" id="PF12146">
    <property type="entry name" value="Hydrolase_4"/>
    <property type="match status" value="1"/>
</dbReference>
<keyword evidence="2" id="KW-1133">Transmembrane helix</keyword>
<dbReference type="InterPro" id="IPR029058">
    <property type="entry name" value="AB_hydrolase_fold"/>
</dbReference>
<gene>
    <name evidence="4" type="primary">LOC106126135</name>
</gene>
<proteinExistence type="predicted"/>
<dbReference type="Gene3D" id="3.40.50.1820">
    <property type="entry name" value="alpha/beta hydrolase"/>
    <property type="match status" value="1"/>
</dbReference>
<dbReference type="CTD" id="44441"/>
<evidence type="ECO:0000313" key="4">
    <source>
        <dbReference type="RefSeq" id="XP_013179067.1"/>
    </source>
</evidence>
<feature type="region of interest" description="Disordered" evidence="1">
    <location>
        <begin position="324"/>
        <end position="344"/>
    </location>
</feature>
<dbReference type="RefSeq" id="XP_013179067.1">
    <property type="nucleotide sequence ID" value="XM_013323613.1"/>
</dbReference>
<dbReference type="SUPFAM" id="SSF53474">
    <property type="entry name" value="alpha/beta-Hydrolases"/>
    <property type="match status" value="1"/>
</dbReference>
<keyword evidence="2" id="KW-0812">Transmembrane</keyword>
<feature type="domain" description="Serine aminopeptidase S33" evidence="3">
    <location>
        <begin position="112"/>
        <end position="239"/>
    </location>
</feature>
<dbReference type="GeneID" id="106126135"/>
<keyword evidence="2" id="KW-0472">Membrane</keyword>
<dbReference type="KEGG" id="pxu:106126135"/>
<protein>
    <submittedName>
        <fullName evidence="4">Alpha/beta hydrolase domain-containing protein 13</fullName>
    </submittedName>
</protein>
<dbReference type="PANTHER" id="PTHR12277:SF81">
    <property type="entry name" value="PROTEIN ABHD13"/>
    <property type="match status" value="1"/>
</dbReference>
<accession>A0AAJ6ZTQ7</accession>
<dbReference type="GO" id="GO:0016020">
    <property type="term" value="C:membrane"/>
    <property type="evidence" value="ECO:0007669"/>
    <property type="project" value="TreeGrafter"/>
</dbReference>
<feature type="transmembrane region" description="Helical" evidence="2">
    <location>
        <begin position="13"/>
        <end position="35"/>
    </location>
</feature>
<dbReference type="InterPro" id="IPR022742">
    <property type="entry name" value="Hydrolase_4"/>
</dbReference>
<keyword evidence="4" id="KW-0378">Hydrolase</keyword>
<sequence>MLLDDMFQILKEILYKLGALSTITLLLSVVIFWYYGFFAALGIFITGLSGIFYTGQDLLLYYPNMPPDSRDFVLQPSNFKLPYESIKIKNKDGLKIHMFLIKQETNCNHIPTMIFFHGNAGNMGQRLPNASELYHKLNINILLVEYRGYGLSEGTPSESGLYEDAQTAFNYIMERSDIDRKKIIVFGRSLGGAIAIDLASRFKYRNKIWALIVENTFTSIPDMAKLLLPWRILKWLPYFCHKNKYMSLRKMGHVVSPTLIICGTQDDLVPPAMSSDLYTRCGAICKKIVLITGGGHNDTWICRDYYGTLQQFLQTVPSLPNEVSPFIDENNDNPSTSDPSIQIV</sequence>
<dbReference type="PANTHER" id="PTHR12277">
    <property type="entry name" value="ALPHA/BETA HYDROLASE DOMAIN-CONTAINING PROTEIN"/>
    <property type="match status" value="1"/>
</dbReference>
<dbReference type="Proteomes" id="UP000694872">
    <property type="component" value="Unplaced"/>
</dbReference>
<evidence type="ECO:0000256" key="1">
    <source>
        <dbReference type="SAM" id="MobiDB-lite"/>
    </source>
</evidence>